<keyword evidence="2" id="KW-1185">Reference proteome</keyword>
<sequence>MAEAERLAEQVRDELTAAGLPVASPGLAPELAIGAMVRVDAWNHHFHGEEIEVVVSWKVSSRLRSNAMRDARQHQGVTPAIRQSGETQIAMAAAVIAILSAAGFTARDHDNDMSPFDVRVLAGPEWGRRPAWGFPDEDLDPPSSAT</sequence>
<evidence type="ECO:0000313" key="2">
    <source>
        <dbReference type="Proteomes" id="UP000664109"/>
    </source>
</evidence>
<name>A0ABS2V3B4_9ACTN</name>
<dbReference type="EMBL" id="JAFEJA010000002">
    <property type="protein sequence ID" value="MBM9624326.1"/>
    <property type="molecule type" value="Genomic_DNA"/>
</dbReference>
<dbReference type="RefSeq" id="WP_205378337.1">
    <property type="nucleotide sequence ID" value="NZ_JAFEJA010000002.1"/>
</dbReference>
<reference evidence="1 2" key="1">
    <citation type="journal article" date="2016" name="Arch. Microbiol.">
        <title>Streptomyces zhihengii sp. nov., isolated from rhizospheric soil of Psammosilene tunicoides.</title>
        <authorList>
            <person name="Huang M.J."/>
            <person name="Fei J.J."/>
            <person name="Salam N."/>
            <person name="Kim C.J."/>
            <person name="Hozzein W.N."/>
            <person name="Xiao M."/>
            <person name="Huang H.Q."/>
            <person name="Li W.J."/>
        </authorList>
    </citation>
    <scope>NUCLEOTIDE SEQUENCE [LARGE SCALE GENOMIC DNA]</scope>
    <source>
        <strain evidence="1 2">YIM T102</strain>
    </source>
</reference>
<comment type="caution">
    <text evidence="1">The sequence shown here is derived from an EMBL/GenBank/DDBJ whole genome shotgun (WGS) entry which is preliminary data.</text>
</comment>
<evidence type="ECO:0000313" key="1">
    <source>
        <dbReference type="EMBL" id="MBM9624326.1"/>
    </source>
</evidence>
<organism evidence="1 2">
    <name type="scientific">Streptomyces zhihengii</name>
    <dbReference type="NCBI Taxonomy" id="1818004"/>
    <lineage>
        <taxon>Bacteria</taxon>
        <taxon>Bacillati</taxon>
        <taxon>Actinomycetota</taxon>
        <taxon>Actinomycetes</taxon>
        <taxon>Kitasatosporales</taxon>
        <taxon>Streptomycetaceae</taxon>
        <taxon>Streptomyces</taxon>
    </lineage>
</organism>
<dbReference type="Proteomes" id="UP000664109">
    <property type="component" value="Unassembled WGS sequence"/>
</dbReference>
<accession>A0ABS2V3B4</accession>
<proteinExistence type="predicted"/>
<gene>
    <name evidence="1" type="ORF">JE024_37825</name>
</gene>
<protein>
    <submittedName>
        <fullName evidence="1">Uncharacterized protein</fullName>
    </submittedName>
</protein>